<dbReference type="Proteomes" id="UP000318242">
    <property type="component" value="Unassembled WGS sequence"/>
</dbReference>
<dbReference type="Gene3D" id="1.10.287.130">
    <property type="match status" value="1"/>
</dbReference>
<dbReference type="SUPFAM" id="SSF47384">
    <property type="entry name" value="Homodimeric domain of signal transducing histidine kinase"/>
    <property type="match status" value="1"/>
</dbReference>
<comment type="catalytic activity">
    <reaction evidence="1">
        <text>ATP + protein L-histidine = ADP + protein N-phospho-L-histidine.</text>
        <dbReference type="EC" id="2.7.13.3"/>
    </reaction>
</comment>
<proteinExistence type="predicted"/>
<dbReference type="SMART" id="SM00091">
    <property type="entry name" value="PAS"/>
    <property type="match status" value="2"/>
</dbReference>
<evidence type="ECO:0000256" key="1">
    <source>
        <dbReference type="ARBA" id="ARBA00000085"/>
    </source>
</evidence>
<dbReference type="OrthoDB" id="9808408at2"/>
<dbReference type="SMART" id="SM00387">
    <property type="entry name" value="HATPase_c"/>
    <property type="match status" value="1"/>
</dbReference>
<dbReference type="InterPro" id="IPR036097">
    <property type="entry name" value="HisK_dim/P_sf"/>
</dbReference>
<dbReference type="CDD" id="cd00082">
    <property type="entry name" value="HisKA"/>
    <property type="match status" value="1"/>
</dbReference>
<dbReference type="InterPro" id="IPR036890">
    <property type="entry name" value="HATPase_C_sf"/>
</dbReference>
<dbReference type="CDD" id="cd00075">
    <property type="entry name" value="HATPase"/>
    <property type="match status" value="1"/>
</dbReference>
<dbReference type="InterPro" id="IPR013655">
    <property type="entry name" value="PAS_fold_3"/>
</dbReference>
<dbReference type="InterPro" id="IPR003661">
    <property type="entry name" value="HisK_dim/P_dom"/>
</dbReference>
<feature type="domain" description="PAC" evidence="7">
    <location>
        <begin position="481"/>
        <end position="533"/>
    </location>
</feature>
<name>A0A4Y3IT24_9VIBR</name>
<dbReference type="InterPro" id="IPR000014">
    <property type="entry name" value="PAS"/>
</dbReference>
<evidence type="ECO:0000259" key="7">
    <source>
        <dbReference type="PROSITE" id="PS50113"/>
    </source>
</evidence>
<dbReference type="EMBL" id="BJLH01000015">
    <property type="protein sequence ID" value="GEA61948.1"/>
    <property type="molecule type" value="Genomic_DNA"/>
</dbReference>
<dbReference type="NCBIfam" id="TIGR00229">
    <property type="entry name" value="sensory_box"/>
    <property type="match status" value="3"/>
</dbReference>
<dbReference type="PANTHER" id="PTHR43304">
    <property type="entry name" value="PHYTOCHROME-LIKE PROTEIN CPH1"/>
    <property type="match status" value="1"/>
</dbReference>
<dbReference type="SMART" id="SM00388">
    <property type="entry name" value="HisKA"/>
    <property type="match status" value="1"/>
</dbReference>
<comment type="caution">
    <text evidence="8">The sequence shown here is derived from an EMBL/GenBank/DDBJ whole genome shotgun (WGS) entry which is preliminary data.</text>
</comment>
<evidence type="ECO:0000256" key="5">
    <source>
        <dbReference type="ARBA" id="ARBA00022777"/>
    </source>
</evidence>
<keyword evidence="3" id="KW-0597">Phosphoprotein</keyword>
<evidence type="ECO:0000256" key="3">
    <source>
        <dbReference type="ARBA" id="ARBA00022553"/>
    </source>
</evidence>
<protein>
    <recommendedName>
        <fullName evidence="2">histidine kinase</fullName>
        <ecNumber evidence="2">2.7.13.3</ecNumber>
    </recommendedName>
</protein>
<dbReference type="SUPFAM" id="SSF55785">
    <property type="entry name" value="PYP-like sensor domain (PAS domain)"/>
    <property type="match status" value="4"/>
</dbReference>
<keyword evidence="5" id="KW-0418">Kinase</keyword>
<dbReference type="PROSITE" id="PS50113">
    <property type="entry name" value="PAC"/>
    <property type="match status" value="1"/>
</dbReference>
<dbReference type="PRINTS" id="PR00344">
    <property type="entry name" value="BCTRLSENSOR"/>
</dbReference>
<dbReference type="SUPFAM" id="SSF55874">
    <property type="entry name" value="ATPase domain of HSP90 chaperone/DNA topoisomerase II/histidine kinase"/>
    <property type="match status" value="1"/>
</dbReference>
<dbReference type="Pfam" id="PF08447">
    <property type="entry name" value="PAS_3"/>
    <property type="match status" value="1"/>
</dbReference>
<dbReference type="PROSITE" id="PS50109">
    <property type="entry name" value="HIS_KIN"/>
    <property type="match status" value="1"/>
</dbReference>
<dbReference type="Pfam" id="PF00512">
    <property type="entry name" value="HisKA"/>
    <property type="match status" value="1"/>
</dbReference>
<organism evidence="8 9">
    <name type="scientific">Vibrio comitans NBRC 102076</name>
    <dbReference type="NCBI Taxonomy" id="1219078"/>
    <lineage>
        <taxon>Bacteria</taxon>
        <taxon>Pseudomonadati</taxon>
        <taxon>Pseudomonadota</taxon>
        <taxon>Gammaproteobacteria</taxon>
        <taxon>Vibrionales</taxon>
        <taxon>Vibrionaceae</taxon>
        <taxon>Vibrio</taxon>
    </lineage>
</organism>
<evidence type="ECO:0000313" key="8">
    <source>
        <dbReference type="EMBL" id="GEA61948.1"/>
    </source>
</evidence>
<gene>
    <name evidence="8" type="ORF">VCO01S_31410</name>
</gene>
<evidence type="ECO:0000256" key="2">
    <source>
        <dbReference type="ARBA" id="ARBA00012438"/>
    </source>
</evidence>
<keyword evidence="9" id="KW-1185">Reference proteome</keyword>
<sequence>MQTSNATSLERDFYELLKSDTKYLELIQDITITGFSYLELTPNGKAWFSKNLIKGLGYSENDAAHSHQWFKKIVHQDDWTLINKSGRDLPNNHSEPYETTVRCICSDGTTRHLKTVNFYIVDDVKGSLRLLTMYSDTTDLIQPTKSSNLLATEESYSVLFNRSRVGLGFLYKDETWGEINPALYGILERTSEEMINNPFDCFFSSLDKSQSYGIFSTLNEGKYKSIIFDKKILTTSGIYKWLRITVYKIENNYKYKFMVSLEDITEHIYLENNLRSKEKYYRQYFDLGLVGMGFCDSSLSIKESNPELCSIFDLNHEFIDRENWLAFFSEEDQERVKLGFRNLSEGKLKKYTDNFEITSWKRTSKTVSISVTPNITLEHQEKHFIIFIQDITQETKNIKEKEQALIKLHKAESIAKVGNWSYKLSDQKIEFSQEMWRVFGRKKHNDLKYKEFISWVRPDYQDFHNQMIRQILTMKVGTKFPQFTYPIVTEHGKDKWVQVSLEANFDNESNPSELFGVVMDITDNYKRTVAIQNLNEELTRSNSELERFAYVASHDLKAPLRAIKNLSSWIGEDIAEMANETTKNHLTLLGSRIDRMEAMLEGLLQYARVGTRSCDPTTLCLEKALDDIWSLLGGEGDIEFKKTLDIKKLSIPDTPFLLVLHNLISNSIKHGDTGLSKIEVHAYHDKRTDHYWFSVKDDGPGIHPRFHSKVFELFQSLKPKDELEANGLGLSMVQRVIQQYKGEIELHSNPHISRGTNIRFSWPVGSTLT</sequence>
<dbReference type="PANTHER" id="PTHR43304:SF1">
    <property type="entry name" value="PAC DOMAIN-CONTAINING PROTEIN"/>
    <property type="match status" value="1"/>
</dbReference>
<dbReference type="Gene3D" id="3.30.450.20">
    <property type="entry name" value="PAS domain"/>
    <property type="match status" value="4"/>
</dbReference>
<dbReference type="Pfam" id="PF13426">
    <property type="entry name" value="PAS_9"/>
    <property type="match status" value="2"/>
</dbReference>
<dbReference type="InterPro" id="IPR001610">
    <property type="entry name" value="PAC"/>
</dbReference>
<dbReference type="SMART" id="SM00086">
    <property type="entry name" value="PAC"/>
    <property type="match status" value="3"/>
</dbReference>
<dbReference type="EC" id="2.7.13.3" evidence="2"/>
<dbReference type="InterPro" id="IPR000700">
    <property type="entry name" value="PAS-assoc_C"/>
</dbReference>
<dbReference type="InterPro" id="IPR052162">
    <property type="entry name" value="Sensor_kinase/Photoreceptor"/>
</dbReference>
<reference evidence="8 9" key="1">
    <citation type="submission" date="2019-06" db="EMBL/GenBank/DDBJ databases">
        <title>Whole genome shotgun sequence of Vibrio comitans NBRC 102076.</title>
        <authorList>
            <person name="Hosoyama A."/>
            <person name="Uohara A."/>
            <person name="Ohji S."/>
            <person name="Ichikawa N."/>
        </authorList>
    </citation>
    <scope>NUCLEOTIDE SEQUENCE [LARGE SCALE GENOMIC DNA]</scope>
    <source>
        <strain evidence="8 9">NBRC 102076</strain>
    </source>
</reference>
<accession>A0A4Y3IT24</accession>
<dbReference type="InterPro" id="IPR035965">
    <property type="entry name" value="PAS-like_dom_sf"/>
</dbReference>
<feature type="domain" description="Histidine kinase" evidence="6">
    <location>
        <begin position="551"/>
        <end position="766"/>
    </location>
</feature>
<dbReference type="InterPro" id="IPR004358">
    <property type="entry name" value="Sig_transdc_His_kin-like_C"/>
</dbReference>
<dbReference type="Pfam" id="PF02518">
    <property type="entry name" value="HATPase_c"/>
    <property type="match status" value="1"/>
</dbReference>
<dbReference type="Gene3D" id="3.30.565.10">
    <property type="entry name" value="Histidine kinase-like ATPase, C-terminal domain"/>
    <property type="match status" value="1"/>
</dbReference>
<dbReference type="AlphaFoldDB" id="A0A4Y3IT24"/>
<dbReference type="InterPro" id="IPR005467">
    <property type="entry name" value="His_kinase_dom"/>
</dbReference>
<keyword evidence="4" id="KW-0808">Transferase</keyword>
<evidence type="ECO:0000259" key="6">
    <source>
        <dbReference type="PROSITE" id="PS50109"/>
    </source>
</evidence>
<dbReference type="GO" id="GO:0000155">
    <property type="term" value="F:phosphorelay sensor kinase activity"/>
    <property type="evidence" value="ECO:0007669"/>
    <property type="project" value="InterPro"/>
</dbReference>
<dbReference type="RefSeq" id="WP_141272330.1">
    <property type="nucleotide sequence ID" value="NZ_BJLH01000015.1"/>
</dbReference>
<dbReference type="CDD" id="cd00130">
    <property type="entry name" value="PAS"/>
    <property type="match status" value="1"/>
</dbReference>
<evidence type="ECO:0000256" key="4">
    <source>
        <dbReference type="ARBA" id="ARBA00022679"/>
    </source>
</evidence>
<evidence type="ECO:0000313" key="9">
    <source>
        <dbReference type="Proteomes" id="UP000318242"/>
    </source>
</evidence>
<dbReference type="InterPro" id="IPR003594">
    <property type="entry name" value="HATPase_dom"/>
</dbReference>